<dbReference type="InterPro" id="IPR036388">
    <property type="entry name" value="WH-like_DNA-bd_sf"/>
</dbReference>
<proteinExistence type="predicted"/>
<name>A0A1C3K0X7_9BURK</name>
<dbReference type="KEGG" id="odi:ODI_R0851"/>
<dbReference type="EMBL" id="LT907988">
    <property type="protein sequence ID" value="SOE47455.1"/>
    <property type="molecule type" value="Genomic_DNA"/>
</dbReference>
<accession>A0A1C3K0X7</accession>
<reference evidence="2 4" key="1">
    <citation type="submission" date="2016-06" db="EMBL/GenBank/DDBJ databases">
        <authorList>
            <person name="Kjaerup R.B."/>
            <person name="Dalgaard T.S."/>
            <person name="Juul-Madsen H.R."/>
        </authorList>
    </citation>
    <scope>NUCLEOTIDE SEQUENCE [LARGE SCALE GENOMIC DNA]</scope>
    <source>
        <strain evidence="2">Orrdi1</strain>
    </source>
</reference>
<dbReference type="SUPFAM" id="SSF46785">
    <property type="entry name" value="Winged helix' DNA-binding domain"/>
    <property type="match status" value="1"/>
</dbReference>
<protein>
    <submittedName>
        <fullName evidence="2">DNA-binding domain of ModE</fullName>
    </submittedName>
</protein>
<dbReference type="AlphaFoldDB" id="A0A1C3K0X7"/>
<dbReference type="EMBL" id="FLRC01000015">
    <property type="protein sequence ID" value="SBT25159.1"/>
    <property type="molecule type" value="Genomic_DNA"/>
</dbReference>
<keyword evidence="4" id="KW-1185">Reference proteome</keyword>
<dbReference type="Gene3D" id="1.10.10.10">
    <property type="entry name" value="Winged helix-like DNA-binding domain superfamily/Winged helix DNA-binding domain"/>
    <property type="match status" value="1"/>
</dbReference>
<dbReference type="Pfam" id="PF00126">
    <property type="entry name" value="HTH_1"/>
    <property type="match status" value="1"/>
</dbReference>
<feature type="domain" description="HTH lysR-type" evidence="1">
    <location>
        <begin position="24"/>
        <end position="85"/>
    </location>
</feature>
<evidence type="ECO:0000313" key="4">
    <source>
        <dbReference type="Proteomes" id="UP000078558"/>
    </source>
</evidence>
<evidence type="ECO:0000259" key="1">
    <source>
        <dbReference type="Pfam" id="PF00126"/>
    </source>
</evidence>
<dbReference type="InterPro" id="IPR036390">
    <property type="entry name" value="WH_DNA-bd_sf"/>
</dbReference>
<keyword evidence="2" id="KW-0238">DNA-binding</keyword>
<dbReference type="PANTHER" id="PTHR30432">
    <property type="entry name" value="TRANSCRIPTIONAL REGULATOR MODE"/>
    <property type="match status" value="1"/>
</dbReference>
<gene>
    <name evidence="2" type="ORF">ODI_00258</name>
    <name evidence="3" type="ORF">ODI_R0851</name>
</gene>
<dbReference type="GO" id="GO:0003677">
    <property type="term" value="F:DNA binding"/>
    <property type="evidence" value="ECO:0007669"/>
    <property type="project" value="UniProtKB-KW"/>
</dbReference>
<dbReference type="RefSeq" id="WP_067752626.1">
    <property type="nucleotide sequence ID" value="NZ_LT907988.1"/>
</dbReference>
<dbReference type="PANTHER" id="PTHR30432:SF1">
    <property type="entry name" value="DNA-BINDING TRANSCRIPTIONAL DUAL REGULATOR MODE"/>
    <property type="match status" value="1"/>
</dbReference>
<dbReference type="STRING" id="1851544.ODI_00258"/>
<dbReference type="InterPro" id="IPR051815">
    <property type="entry name" value="Molybdate_resp_trans_reg"/>
</dbReference>
<dbReference type="InterPro" id="IPR000847">
    <property type="entry name" value="LysR_HTH_N"/>
</dbReference>
<reference evidence="3 4" key="2">
    <citation type="submission" date="2017-08" db="EMBL/GenBank/DDBJ databases">
        <authorList>
            <person name="de Groot N.N."/>
        </authorList>
    </citation>
    <scope>NUCLEOTIDE SEQUENCE [LARGE SCALE GENOMIC DNA]</scope>
    <source>
        <strain evidence="3">Orrdi1</strain>
    </source>
</reference>
<sequence length="122" mass="12858">MSPRYQFRLRVYHGEHIALGPGKIALLDAIARAGSISAAARELGMSYRRAWLLVDETNRCLREPAVVTAAGGAHGGGTALTPVGEALIARYRAIEAAALAAAQDEIDAITRLLTPQPPSVQG</sequence>
<evidence type="ECO:0000313" key="2">
    <source>
        <dbReference type="EMBL" id="SBT25159.1"/>
    </source>
</evidence>
<organism evidence="2 4">
    <name type="scientific">Orrella dioscoreae</name>
    <dbReference type="NCBI Taxonomy" id="1851544"/>
    <lineage>
        <taxon>Bacteria</taxon>
        <taxon>Pseudomonadati</taxon>
        <taxon>Pseudomonadota</taxon>
        <taxon>Betaproteobacteria</taxon>
        <taxon>Burkholderiales</taxon>
        <taxon>Alcaligenaceae</taxon>
        <taxon>Orrella</taxon>
    </lineage>
</organism>
<dbReference type="Proteomes" id="UP000078558">
    <property type="component" value="Chromosome I"/>
</dbReference>
<evidence type="ECO:0000313" key="3">
    <source>
        <dbReference type="EMBL" id="SOE47455.1"/>
    </source>
</evidence>